<keyword evidence="5" id="KW-0963">Cytoplasm</keyword>
<feature type="compositionally biased region" description="Polar residues" evidence="10">
    <location>
        <begin position="1707"/>
        <end position="1716"/>
    </location>
</feature>
<gene>
    <name evidence="14" type="ORF">J2Z28_003907</name>
</gene>
<organism evidence="14 15">
    <name type="scientific">Paenibacillus xylanexedens</name>
    <dbReference type="NCBI Taxonomy" id="528191"/>
    <lineage>
        <taxon>Bacteria</taxon>
        <taxon>Bacillati</taxon>
        <taxon>Bacillota</taxon>
        <taxon>Bacilli</taxon>
        <taxon>Bacillales</taxon>
        <taxon>Paenibacillaceae</taxon>
        <taxon>Paenibacillus</taxon>
    </lineage>
</organism>
<dbReference type="InterPro" id="IPR016039">
    <property type="entry name" value="Thiolase-like"/>
</dbReference>
<comment type="caution">
    <text evidence="14">The sequence shown here is derived from an EMBL/GenBank/DDBJ whole genome shotgun (WGS) entry which is preliminary data.</text>
</comment>
<feature type="compositionally biased region" description="Basic and acidic residues" evidence="10">
    <location>
        <begin position="1822"/>
        <end position="1839"/>
    </location>
</feature>
<dbReference type="InterPro" id="IPR049900">
    <property type="entry name" value="PKS_mFAS_DH"/>
</dbReference>
<dbReference type="Pfam" id="PF14765">
    <property type="entry name" value="PS-DH"/>
    <property type="match status" value="1"/>
</dbReference>
<feature type="domain" description="Carrier" evidence="11">
    <location>
        <begin position="1735"/>
        <end position="1808"/>
    </location>
</feature>
<feature type="region of interest" description="Disordered" evidence="10">
    <location>
        <begin position="3141"/>
        <end position="3174"/>
    </location>
</feature>
<dbReference type="InterPro" id="IPR042104">
    <property type="entry name" value="PKS_dehydratase_sf"/>
</dbReference>
<feature type="domain" description="Ketosynthase family 3 (KS3)" evidence="12">
    <location>
        <begin position="3193"/>
        <end position="3611"/>
    </location>
</feature>
<dbReference type="PROSITE" id="PS52004">
    <property type="entry name" value="KS3_2"/>
    <property type="match status" value="3"/>
</dbReference>
<feature type="domain" description="Carrier" evidence="11">
    <location>
        <begin position="51"/>
        <end position="127"/>
    </location>
</feature>
<comment type="function">
    <text evidence="1">Involved in some intermediate steps for the synthesis of the antibiotic polyketide bacillaene which is involved in secondary metabolism.</text>
</comment>
<dbReference type="InterPro" id="IPR050091">
    <property type="entry name" value="PKS_NRPS_Biosynth_Enz"/>
</dbReference>
<dbReference type="InterPro" id="IPR036736">
    <property type="entry name" value="ACP-like_sf"/>
</dbReference>
<dbReference type="Pfam" id="PF21089">
    <property type="entry name" value="PKS_DH_N"/>
    <property type="match status" value="1"/>
</dbReference>
<dbReference type="InterPro" id="IPR049552">
    <property type="entry name" value="PKS_DH_N"/>
</dbReference>
<dbReference type="PROSITE" id="PS52019">
    <property type="entry name" value="PKS_MFAS_DH"/>
    <property type="match status" value="1"/>
</dbReference>
<dbReference type="SMART" id="SM01294">
    <property type="entry name" value="PKS_PP_betabranch"/>
    <property type="match status" value="1"/>
</dbReference>
<dbReference type="PROSITE" id="PS00012">
    <property type="entry name" value="PHOSPHOPANTETHEINE"/>
    <property type="match status" value="1"/>
</dbReference>
<dbReference type="Pfam" id="PF00550">
    <property type="entry name" value="PP-binding"/>
    <property type="match status" value="4"/>
</dbReference>
<dbReference type="SUPFAM" id="SSF53901">
    <property type="entry name" value="Thiolase-like"/>
    <property type="match status" value="3"/>
</dbReference>
<sequence>MEDQLSTLYRKIQQGKLSDQQAAEQLQRLLSESGKQESSLSETPHEEKEDDTSEKAIRYVKKILSSSLMLPERQIDAHAPLENYGIDSVMVMKLTDQLEQQFGPLSKTLFYEYQNIAELAGYFMSHHRERLEQLTGLRAKSNSDVQFRTSELESSTIRKSESPNSFNKRQPSAGSRRKIPDATSAGGESISKEHDHSKSLDIAIIGMSGRYPKSSNLEQFWENLKHGKDCITEIPEDRWDYRIHTEMNGSKGKHSGKWGGFLDGVDRFDPLFFQISPKEAERIDPQERLFLECVYETLQDAGYTREQAAGPDAPPDQMGNVGVFAGVMYQEYQLYGAEARIAGKEPFALNGNPASIANRVSYFCNFHGPSMVIDTMCSSSLTAIHLACQSLSKKECLTAIAGGVNVSVHPNKYVMLTQGQFLSSKGRCESFGEGGDGYVPGEGVGAVMLKPLNRAIADGDHIYGVIKGTAVNHGGKTNGYTVPNPARQAEVIETAVAEAGIDIADISYIEAHGTGTSLGDPIEITGLTQAFRKGKAADNKCAIGSAKSNIGHCESAAGIAGLTKVLLQMQHRQLVPSIHADPPSPHIQFDKTPFAVQRQLSDWDRKTIDSGDSIREVPRIAGISSFGAGGSNAHIIVQEYCPEQSDMLLAEQDKPAKQQVLIVLSARNEEQLRELCERMLTALRSNRYQEEQLANIAYTLQTGREMMNMRLGIVTDSLQELSSKLECYCSGDQDMDDMYVGYAGDAQQPLSILSTDADMSHTLMNWITKRKFGKLLEFWVKGLNVDWNLLHNGFRHCKISLPTYPFAKERYWIPSEPSVEFQMKGKSSHNGYYGQIPFIHPLLHENKSNLSEQKYVTVLTGQEFYLNDHRIGQERILPGAAYLEMAHAAVSDALGEQQGENVAVFLKNHVWMRPLVVRETPVSLHIRLHASLEEQPIQYEMYSGMSADGPGENRVHSSGYASIVSLEPELVAEMAIDPGEIKARCNTKRLTADQCYRIYEQGGLNYGLAHRLLVELNVGENEVLGQLRLPSILKHEMQSYVLHPAILDGALQSAIGLWMEDQEGKEGKELENANSTLPIPYAMDEIQVLGPCTEEMWAHVRYSSDSPSSASDAMPKLDIDLFSSTGVPCVLIQGLSCRALNNGIVPGDEPHARATAMLVPRWEETAAVQNEWNHPYDRHIVMLAEPWAELAEEINERLKREQIPTEIVALGSEKVADINNVGASPKRFASASTQVLHVLQQLVSSSSTAENVLIQLLYRREDHFQLYSGLTGLLRTAALENPRIHVQFIEDMEERYSESKSRPREPRNAKRAAELIKANRESEDVCIGYQGPQRQVLHWKALHLPAETDAMPWKNGGVYLITGGAGGLGHIFAREIASKVVNATLILTGRSDISANQEQAWEPLKTNGTTIIYRQGDISREKDTSELVAYIQHSFGRLDGIIHSAGLTEDQYILNKTKAEMEKVLAPKVAGTFHLDEATRAMKLDFFILFSSMSGVYGNPGQCDYAAANGYMGSYAQYRHQLMHAGKRQGRTLAIHWPLWKDGGLHLSPAEEKGLWESTGMRPLDLEAGITLLYRGFQSTECEIIGVQGDIPKLISSLEARWNMNRATRDTPFVSEADAMSVLQKLAAELLGVGPDEISREADWLECGLDQPQLTLLAQRLNEQCGLDLSHVLFVEYPTLQSASAFLNQRYPNAFPSAPLAPESESLPRTSQTSLPTDRLTKHAQTTAADNILAEALDTFLKKALSSVLKVPADQIVSHARLEEYGIDSISITQLTDQLEGTFGPLSKTLLFEYQTLKELRGYLIKAHRDTANRLISVPALPHEDRKERSEKTKTDRSGLQHPPFRVFQRPAQRPSVPADVHVRSLAKDIAIIGLSGRYPEADDLEQFWENLMQGRDSVTEIPLDRWDYRLHMHHVDPNSPKPGSKWGGFLQGVDRFDPLFFHISPREAQMMDPQERLFLETAYEAIEDAGYTPEGLASATGDTWGNRVGVYVGVMYEEYQLYAAQAQAKGDSSIALSGNPASIANRISYYCNFNGPSMAVDTMCSSSLTAIHLACQSLVLKECEVAVAGGVNVSIHPNKYILLNQGGFLSSEGRCKSFGAQGDGYVPGEGVGAVILKPLNKAIEDGDHIYGVIKGSALNHGGKTNGYTVPNPAAQSCVIGRAIAEADISADTITYVEAHGTGTSLGDPIEVAGLSKAFAESTDQQQFCALGSVKSNIGHAESAAGIAGLTKILLQLKHGQLVPSLHSDPANPHIDFAQTPFRVQRDAEAWNPLQRMENGKQVQIPRRAGLSSFGAGGSNAHLIIEEAHYHPHEGATFNEATREGAVIIVLSARNSSALRERARRLLTAVDEKHLTGGAEEEPERLLERLAFTLQTGRQEMEERLGFVVRSVQELKERLQLFLGNENTNETVDGIDGMYLGNVKSYQAVQAAIAMDEHFGEVVNRWLNEGLYGKVLDLWVKGIKTDWSVLYSTGQPRRISLPVYPFERERCWFELPEEAAIREHVDGLNSAVSAGIQKAAPERQMTAYHKDWQLADIAPISDESDPVGMVLILANRDSAALAARLTEHFKHTVVLNEEQLDDPGRHWLEDEERLKHGLTGLIDLTACMRQTTVDDTSEEQIRPGWLQLVQDVIEVHGHEGMLLLLVTCGLESFRNSKVNLAHASRAGLFRMLQSEYRNIQSRHLDVDPSASEEAKIQCITTEFRQTDREPEICYRDGKRWRSYMRELPYGAGMNIDVTQSSIDLERPFLEANQVLWITGGTRGLGMACARHFVKHHNVKRLLLTGREPIPQREDWEVYVSHDTATGAKIRSLLELEQLGAEVLVTDIPLTNENAIQAELARVKRSMGPIGGVIHCAGTVDTANPAFIRKQADAMQRVLDPKTSGVHTLFHAFRHEPLRFFVLFSSVSSAMPSLGAGQSDYVMANAYMDYFAEAASRESAISPFPVISIQWPSWQESGFGAVTSEAYRQSRLLSITDAEGMLWLDRIIRQNRGPVILPAVVASQTVHKGEQQAEHRAEASLSEAQQVSIPLIPRPVERMTPSFMEELQNRTLRWLKALMAKELRLDESRLDEDTPFQHYGMDSILLVQVLTVMDRELQHVATDPSLLLEHPTLRQLAKHLVQIYPESLTDLLMEPNSKLAENLTGKPSDVRSMTSNSVQHAEPDMEGRTGLNELNDPVDEAYEKPAELEQTKKRDKIAIVGVACHFPDAENPVQFWSNLQKGKDSMTEISAERLRLTGSSTNGTSASSKRIGAFIRDIEQFDPAFFRMTDTLAEQLDPLQRQLLEVSVEAAADAGYSRERLWNSQTGVFVGSRASNFSSKLGGSTKDTIVGIGQNFIAAHLSHFYNLKGPNMVVDTACSSSLTAVHLAVRSLLDGECDLAFAGGVDILLDDAPYEMLGAASVLSPDSRCKTFSADANGIGLGEGCGVVLLKPLSSAIADQDAIYGVIDGTSINNDGQTMGITTPNPEAQQELLEKAILNAGIHPSTISYIETHGTGTLIGDPIELKALTGVFAKYTNQRQFCGVGSVKSNIGHLLSASGIASLIKVLLSLAHRELPPTIHCDQPNPRFQFGESPFYILQQHQPWGSGPSDILRAGISAFGLGGNNAHVIVSNEGIPAERMVSLPLRFPDSPFQRKYCWPPVKTTESVEASSNVSAGSSMQQLPEHSEQSSFFDFIKL</sequence>
<evidence type="ECO:0000256" key="5">
    <source>
        <dbReference type="ARBA" id="ARBA00022490"/>
    </source>
</evidence>
<dbReference type="InterPro" id="IPR020841">
    <property type="entry name" value="PKS_Beta-ketoAc_synthase_dom"/>
</dbReference>
<dbReference type="InterPro" id="IPR018201">
    <property type="entry name" value="Ketoacyl_synth_AS"/>
</dbReference>
<dbReference type="PANTHER" id="PTHR43775">
    <property type="entry name" value="FATTY ACID SYNTHASE"/>
    <property type="match status" value="1"/>
</dbReference>
<protein>
    <submittedName>
        <fullName evidence="14">Polyketide synthase PksJ</fullName>
    </submittedName>
</protein>
<dbReference type="SMART" id="SM00822">
    <property type="entry name" value="PKS_KR"/>
    <property type="match status" value="2"/>
</dbReference>
<dbReference type="Pfam" id="PF22336">
    <property type="entry name" value="RhiE-like_linker"/>
    <property type="match status" value="2"/>
</dbReference>
<evidence type="ECO:0000256" key="8">
    <source>
        <dbReference type="ARBA" id="ARBA00022737"/>
    </source>
</evidence>
<feature type="active site" description="Proton acceptor; for dehydratase activity" evidence="9">
    <location>
        <position position="869"/>
    </location>
</feature>
<evidence type="ECO:0000256" key="6">
    <source>
        <dbReference type="ARBA" id="ARBA00022553"/>
    </source>
</evidence>
<feature type="region of interest" description="N-terminal hotdog fold" evidence="9">
    <location>
        <begin position="840"/>
        <end position="968"/>
    </location>
</feature>
<keyword evidence="4" id="KW-0596">Phosphopantetheine</keyword>
<comment type="pathway">
    <text evidence="3">Antibiotic biosynthesis; bacillaene biosynthesis.</text>
</comment>
<dbReference type="InterPro" id="IPR036291">
    <property type="entry name" value="NAD(P)-bd_dom_sf"/>
</dbReference>
<evidence type="ECO:0000256" key="2">
    <source>
        <dbReference type="ARBA" id="ARBA00004496"/>
    </source>
</evidence>
<dbReference type="InterPro" id="IPR014030">
    <property type="entry name" value="Ketoacyl_synth_N"/>
</dbReference>
<feature type="region of interest" description="C-terminal hotdog fold" evidence="9">
    <location>
        <begin position="986"/>
        <end position="1146"/>
    </location>
</feature>
<dbReference type="Proteomes" id="UP000810207">
    <property type="component" value="Unassembled WGS sequence"/>
</dbReference>
<feature type="compositionally biased region" description="Basic and acidic residues" evidence="10">
    <location>
        <begin position="43"/>
        <end position="54"/>
    </location>
</feature>
<keyword evidence="15" id="KW-1185">Reference proteome</keyword>
<dbReference type="InterPro" id="IPR054514">
    <property type="entry name" value="RhiE-like_linker"/>
</dbReference>
<dbReference type="PANTHER" id="PTHR43775:SF37">
    <property type="entry name" value="SI:DKEY-61P9.11"/>
    <property type="match status" value="1"/>
</dbReference>
<evidence type="ECO:0000256" key="9">
    <source>
        <dbReference type="PROSITE-ProRule" id="PRU01363"/>
    </source>
</evidence>
<dbReference type="InterPro" id="IPR020806">
    <property type="entry name" value="PKS_PP-bd"/>
</dbReference>
<evidence type="ECO:0000256" key="4">
    <source>
        <dbReference type="ARBA" id="ARBA00022450"/>
    </source>
</evidence>
<dbReference type="SMART" id="SM00823">
    <property type="entry name" value="PKS_PP"/>
    <property type="match status" value="4"/>
</dbReference>
<dbReference type="Pfam" id="PF02801">
    <property type="entry name" value="Ketoacyl-synt_C"/>
    <property type="match status" value="3"/>
</dbReference>
<dbReference type="Gene3D" id="3.40.47.10">
    <property type="match status" value="3"/>
</dbReference>
<feature type="active site" description="Proton donor; for dehydratase activity" evidence="9">
    <location>
        <position position="1048"/>
    </location>
</feature>
<dbReference type="InterPro" id="IPR020807">
    <property type="entry name" value="PKS_DH"/>
</dbReference>
<comment type="subcellular location">
    <subcellularLocation>
        <location evidence="2">Cytoplasm</location>
    </subcellularLocation>
</comment>
<dbReference type="Gene3D" id="1.10.1200.10">
    <property type="entry name" value="ACP-like"/>
    <property type="match status" value="4"/>
</dbReference>
<dbReference type="InterPro" id="IPR013968">
    <property type="entry name" value="PKS_KR"/>
</dbReference>
<dbReference type="RefSeq" id="WP_211083666.1">
    <property type="nucleotide sequence ID" value="NZ_CBCSLC010000047.1"/>
</dbReference>
<dbReference type="CDD" id="cd08953">
    <property type="entry name" value="KR_2_SDR_x"/>
    <property type="match status" value="2"/>
</dbReference>
<evidence type="ECO:0000256" key="1">
    <source>
        <dbReference type="ARBA" id="ARBA00003299"/>
    </source>
</evidence>
<dbReference type="InterPro" id="IPR009081">
    <property type="entry name" value="PP-bd_ACP"/>
</dbReference>
<feature type="domain" description="Carrier" evidence="11">
    <location>
        <begin position="3045"/>
        <end position="3123"/>
    </location>
</feature>
<feature type="domain" description="PKS/mFAS DH" evidence="13">
    <location>
        <begin position="840"/>
        <end position="1146"/>
    </location>
</feature>
<dbReference type="Gene3D" id="3.10.129.110">
    <property type="entry name" value="Polyketide synthase dehydratase"/>
    <property type="match status" value="1"/>
</dbReference>
<keyword evidence="6" id="KW-0597">Phosphoprotein</keyword>
<feature type="domain" description="Carrier" evidence="11">
    <location>
        <begin position="1617"/>
        <end position="1691"/>
    </location>
</feature>
<keyword evidence="7" id="KW-0808">Transferase</keyword>
<dbReference type="SUPFAM" id="SSF51735">
    <property type="entry name" value="NAD(P)-binding Rossmann-fold domains"/>
    <property type="match status" value="3"/>
</dbReference>
<feature type="compositionally biased region" description="Polar residues" evidence="10">
    <location>
        <begin position="162"/>
        <end position="173"/>
    </location>
</feature>
<dbReference type="InterPro" id="IPR057326">
    <property type="entry name" value="KR_dom"/>
</dbReference>
<keyword evidence="8" id="KW-0677">Repeat</keyword>
<evidence type="ECO:0000259" key="11">
    <source>
        <dbReference type="PROSITE" id="PS50075"/>
    </source>
</evidence>
<dbReference type="SMART" id="SM00826">
    <property type="entry name" value="PKS_DH"/>
    <property type="match status" value="1"/>
</dbReference>
<dbReference type="Gene3D" id="1.10.1240.100">
    <property type="match status" value="2"/>
</dbReference>
<dbReference type="SMART" id="SM00825">
    <property type="entry name" value="PKS_KS"/>
    <property type="match status" value="3"/>
</dbReference>
<name>A0ABS4RXV6_PAEXY</name>
<proteinExistence type="predicted"/>
<feature type="compositionally biased region" description="Polar residues" evidence="10">
    <location>
        <begin position="143"/>
        <end position="155"/>
    </location>
</feature>
<evidence type="ECO:0000259" key="12">
    <source>
        <dbReference type="PROSITE" id="PS52004"/>
    </source>
</evidence>
<evidence type="ECO:0000256" key="7">
    <source>
        <dbReference type="ARBA" id="ARBA00022679"/>
    </source>
</evidence>
<reference evidence="14 15" key="1">
    <citation type="submission" date="2021-03" db="EMBL/GenBank/DDBJ databases">
        <title>Genomic Encyclopedia of Type Strains, Phase IV (KMG-IV): sequencing the most valuable type-strain genomes for metagenomic binning, comparative biology and taxonomic classification.</title>
        <authorList>
            <person name="Goeker M."/>
        </authorList>
    </citation>
    <scope>NUCLEOTIDE SEQUENCE [LARGE SCALE GENOMIC DNA]</scope>
    <source>
        <strain evidence="14 15">DSM 21292</strain>
    </source>
</reference>
<evidence type="ECO:0000256" key="10">
    <source>
        <dbReference type="SAM" id="MobiDB-lite"/>
    </source>
</evidence>
<feature type="region of interest" description="Disordered" evidence="10">
    <location>
        <begin position="143"/>
        <end position="194"/>
    </location>
</feature>
<feature type="region of interest" description="Disordered" evidence="10">
    <location>
        <begin position="1697"/>
        <end position="1722"/>
    </location>
</feature>
<dbReference type="Gene3D" id="3.40.50.720">
    <property type="entry name" value="NAD(P)-binding Rossmann-like Domain"/>
    <property type="match status" value="2"/>
</dbReference>
<evidence type="ECO:0000256" key="3">
    <source>
        <dbReference type="ARBA" id="ARBA00004789"/>
    </source>
</evidence>
<feature type="domain" description="Ketosynthase family 3 (KS3)" evidence="12">
    <location>
        <begin position="199"/>
        <end position="639"/>
    </location>
</feature>
<dbReference type="PROSITE" id="PS50075">
    <property type="entry name" value="CARRIER"/>
    <property type="match status" value="4"/>
</dbReference>
<dbReference type="SUPFAM" id="SSF47336">
    <property type="entry name" value="ACP-like"/>
    <property type="match status" value="4"/>
</dbReference>
<feature type="region of interest" description="Disordered" evidence="10">
    <location>
        <begin position="1818"/>
        <end position="1853"/>
    </location>
</feature>
<evidence type="ECO:0000313" key="15">
    <source>
        <dbReference type="Proteomes" id="UP000810207"/>
    </source>
</evidence>
<dbReference type="CDD" id="cd00833">
    <property type="entry name" value="PKS"/>
    <property type="match status" value="3"/>
</dbReference>
<accession>A0ABS4RXV6</accession>
<dbReference type="InterPro" id="IPR014031">
    <property type="entry name" value="Ketoacyl_synth_C"/>
</dbReference>
<evidence type="ECO:0000313" key="14">
    <source>
        <dbReference type="EMBL" id="MBP2247256.1"/>
    </source>
</evidence>
<dbReference type="EMBL" id="JAGIKV010000014">
    <property type="protein sequence ID" value="MBP2247256.1"/>
    <property type="molecule type" value="Genomic_DNA"/>
</dbReference>
<evidence type="ECO:0000259" key="13">
    <source>
        <dbReference type="PROSITE" id="PS52019"/>
    </source>
</evidence>
<feature type="domain" description="Ketosynthase family 3 (KS3)" evidence="12">
    <location>
        <begin position="1867"/>
        <end position="2307"/>
    </location>
</feature>
<dbReference type="InterPro" id="IPR049551">
    <property type="entry name" value="PKS_DH_C"/>
</dbReference>
<dbReference type="PROSITE" id="PS00606">
    <property type="entry name" value="KS3_1"/>
    <property type="match status" value="1"/>
</dbReference>
<dbReference type="Pfam" id="PF00109">
    <property type="entry name" value="ketoacyl-synt"/>
    <property type="match status" value="3"/>
</dbReference>
<dbReference type="InterPro" id="IPR006162">
    <property type="entry name" value="Ppantetheine_attach_site"/>
</dbReference>
<dbReference type="Pfam" id="PF08659">
    <property type="entry name" value="KR"/>
    <property type="match status" value="2"/>
</dbReference>
<feature type="region of interest" description="Disordered" evidence="10">
    <location>
        <begin position="29"/>
        <end position="54"/>
    </location>
</feature>